<dbReference type="InterPro" id="IPR029060">
    <property type="entry name" value="PIN-like_dom_sf"/>
</dbReference>
<gene>
    <name evidence="9" type="ORF">GRAN_0730</name>
</gene>
<protein>
    <recommendedName>
        <fullName evidence="8">PIN domain-containing protein</fullName>
    </recommendedName>
</protein>
<keyword evidence="5" id="KW-0378">Hydrolase</keyword>
<dbReference type="OrthoDB" id="9800524at2"/>
<keyword evidence="6" id="KW-0460">Magnesium</keyword>
<dbReference type="SUPFAM" id="SSF88723">
    <property type="entry name" value="PIN domain-like"/>
    <property type="match status" value="1"/>
</dbReference>
<dbReference type="PANTHER" id="PTHR33653:SF1">
    <property type="entry name" value="RIBONUCLEASE VAPC2"/>
    <property type="match status" value="1"/>
</dbReference>
<comment type="similarity">
    <text evidence="7">Belongs to the PINc/VapC protein family.</text>
</comment>
<dbReference type="RefSeq" id="WP_128911591.1">
    <property type="nucleotide sequence ID" value="NZ_RDSM01000001.1"/>
</dbReference>
<dbReference type="GO" id="GO:0016787">
    <property type="term" value="F:hydrolase activity"/>
    <property type="evidence" value="ECO:0007669"/>
    <property type="project" value="UniProtKB-KW"/>
</dbReference>
<evidence type="ECO:0000256" key="4">
    <source>
        <dbReference type="ARBA" id="ARBA00022723"/>
    </source>
</evidence>
<comment type="cofactor">
    <cofactor evidence="1">
        <name>Mg(2+)</name>
        <dbReference type="ChEBI" id="CHEBI:18420"/>
    </cofactor>
</comment>
<keyword evidence="2" id="KW-1277">Toxin-antitoxin system</keyword>
<evidence type="ECO:0000313" key="9">
    <source>
        <dbReference type="EMBL" id="RXH57420.1"/>
    </source>
</evidence>
<sequence length="146" mass="16094">MKTALDTNILSALLSREPGASEISHQLGRAKQEGAILISPVVYAELLAHPRASESFIDQFVERTGIEVDFRFGDSVWREAGQRFARHAARRRRATISGPRRLLADFLVGAHALSHADRLMTLDTSIFALDFPDLLLYPVIAPANGT</sequence>
<dbReference type="InterPro" id="IPR002716">
    <property type="entry name" value="PIN_dom"/>
</dbReference>
<keyword evidence="4" id="KW-0479">Metal-binding</keyword>
<evidence type="ECO:0000259" key="8">
    <source>
        <dbReference type="Pfam" id="PF01850"/>
    </source>
</evidence>
<evidence type="ECO:0000256" key="6">
    <source>
        <dbReference type="ARBA" id="ARBA00022842"/>
    </source>
</evidence>
<keyword evidence="10" id="KW-1185">Reference proteome</keyword>
<feature type="domain" description="PIN" evidence="8">
    <location>
        <begin position="5"/>
        <end position="129"/>
    </location>
</feature>
<evidence type="ECO:0000256" key="2">
    <source>
        <dbReference type="ARBA" id="ARBA00022649"/>
    </source>
</evidence>
<evidence type="ECO:0000313" key="10">
    <source>
        <dbReference type="Proteomes" id="UP000289437"/>
    </source>
</evidence>
<dbReference type="GO" id="GO:0046872">
    <property type="term" value="F:metal ion binding"/>
    <property type="evidence" value="ECO:0007669"/>
    <property type="project" value="UniProtKB-KW"/>
</dbReference>
<evidence type="ECO:0000256" key="7">
    <source>
        <dbReference type="ARBA" id="ARBA00038093"/>
    </source>
</evidence>
<evidence type="ECO:0000256" key="5">
    <source>
        <dbReference type="ARBA" id="ARBA00022801"/>
    </source>
</evidence>
<proteinExistence type="inferred from homology"/>
<dbReference type="AlphaFoldDB" id="A0A4Q0T4E3"/>
<evidence type="ECO:0000256" key="1">
    <source>
        <dbReference type="ARBA" id="ARBA00001946"/>
    </source>
</evidence>
<dbReference type="Pfam" id="PF01850">
    <property type="entry name" value="PIN"/>
    <property type="match status" value="1"/>
</dbReference>
<dbReference type="Gene3D" id="3.40.50.1010">
    <property type="entry name" value="5'-nuclease"/>
    <property type="match status" value="1"/>
</dbReference>
<evidence type="ECO:0000256" key="3">
    <source>
        <dbReference type="ARBA" id="ARBA00022722"/>
    </source>
</evidence>
<dbReference type="PANTHER" id="PTHR33653">
    <property type="entry name" value="RIBONUCLEASE VAPC2"/>
    <property type="match status" value="1"/>
</dbReference>
<dbReference type="InterPro" id="IPR050556">
    <property type="entry name" value="Type_II_TA_system_RNase"/>
</dbReference>
<comment type="caution">
    <text evidence="9">The sequence shown here is derived from an EMBL/GenBank/DDBJ whole genome shotgun (WGS) entry which is preliminary data.</text>
</comment>
<reference evidence="9 10" key="1">
    <citation type="submission" date="2018-11" db="EMBL/GenBank/DDBJ databases">
        <authorList>
            <person name="Mardanov A.V."/>
            <person name="Ravin N.V."/>
            <person name="Dedysh S.N."/>
        </authorList>
    </citation>
    <scope>NUCLEOTIDE SEQUENCE [LARGE SCALE GENOMIC DNA]</scope>
    <source>
        <strain evidence="9 10">AF10</strain>
    </source>
</reference>
<name>A0A4Q0T4E3_9BACT</name>
<organism evidence="9 10">
    <name type="scientific">Granulicella sibirica</name>
    <dbReference type="NCBI Taxonomy" id="2479048"/>
    <lineage>
        <taxon>Bacteria</taxon>
        <taxon>Pseudomonadati</taxon>
        <taxon>Acidobacteriota</taxon>
        <taxon>Terriglobia</taxon>
        <taxon>Terriglobales</taxon>
        <taxon>Acidobacteriaceae</taxon>
        <taxon>Granulicella</taxon>
    </lineage>
</organism>
<reference evidence="10" key="2">
    <citation type="submission" date="2019-02" db="EMBL/GenBank/DDBJ databases">
        <title>Granulicella sibirica sp. nov., a psychrotolerant acidobacterium isolated from an organic soil layer in forested tundra, West Siberia.</title>
        <authorList>
            <person name="Oshkin I.Y."/>
            <person name="Kulichevskaya I.S."/>
            <person name="Rijpstra W.I.C."/>
            <person name="Sinninghe Damste J.S."/>
            <person name="Rakitin A.L."/>
            <person name="Ravin N.V."/>
            <person name="Dedysh S.N."/>
        </authorList>
    </citation>
    <scope>NUCLEOTIDE SEQUENCE [LARGE SCALE GENOMIC DNA]</scope>
    <source>
        <strain evidence="10">AF10</strain>
    </source>
</reference>
<dbReference type="EMBL" id="RDSM01000001">
    <property type="protein sequence ID" value="RXH57420.1"/>
    <property type="molecule type" value="Genomic_DNA"/>
</dbReference>
<dbReference type="Proteomes" id="UP000289437">
    <property type="component" value="Unassembled WGS sequence"/>
</dbReference>
<accession>A0A4Q0T4E3</accession>
<dbReference type="GO" id="GO:0004518">
    <property type="term" value="F:nuclease activity"/>
    <property type="evidence" value="ECO:0007669"/>
    <property type="project" value="UniProtKB-KW"/>
</dbReference>
<keyword evidence="3" id="KW-0540">Nuclease</keyword>